<dbReference type="PATRIC" id="fig|882.5.peg.1598"/>
<protein>
    <submittedName>
        <fullName evidence="1">Uncharacterized protein</fullName>
    </submittedName>
</protein>
<dbReference type="EMBL" id="AE017285">
    <property type="protein sequence ID" value="AAS96213.1"/>
    <property type="molecule type" value="Genomic_DNA"/>
</dbReference>
<dbReference type="PaxDb" id="882-DVU_1736"/>
<dbReference type="KEGG" id="dvu:DVU_1736"/>
<name>Q72BA0_NITV2</name>
<keyword evidence="2" id="KW-1185">Reference proteome</keyword>
<reference evidence="1 2" key="1">
    <citation type="journal article" date="2004" name="Nat. Biotechnol.">
        <title>The genome sequence of the anaerobic, sulfate-reducing bacterium Desulfovibrio vulgaris Hildenborough.</title>
        <authorList>
            <person name="Heidelberg J.F."/>
            <person name="Seshadri R."/>
            <person name="Haveman S.A."/>
            <person name="Hemme C.L."/>
            <person name="Paulsen I.T."/>
            <person name="Kolonay J.F."/>
            <person name="Eisen J.A."/>
            <person name="Ward N."/>
            <person name="Methe B."/>
            <person name="Brinkac L.M."/>
            <person name="Daugherty S.C."/>
            <person name="Deboy R.T."/>
            <person name="Dodson R.J."/>
            <person name="Durkin A.S."/>
            <person name="Madupu R."/>
            <person name="Nelson W.C."/>
            <person name="Sullivan S.A."/>
            <person name="Fouts D."/>
            <person name="Haft D.H."/>
            <person name="Selengut J."/>
            <person name="Peterson J.D."/>
            <person name="Davidsen T.M."/>
            <person name="Zafar N."/>
            <person name="Zhou L."/>
            <person name="Radune D."/>
            <person name="Dimitrov G."/>
            <person name="Hance M."/>
            <person name="Tran K."/>
            <person name="Khouri H."/>
            <person name="Gill J."/>
            <person name="Utterback T.R."/>
            <person name="Feldblyum T.V."/>
            <person name="Wall J.D."/>
            <person name="Voordouw G."/>
            <person name="Fraser C.M."/>
        </authorList>
    </citation>
    <scope>NUCLEOTIDE SEQUENCE [LARGE SCALE GENOMIC DNA]</scope>
    <source>
        <strain evidence="2">ATCC 29579 / DSM 644 / NCIMB 8303 / VKM B-1760 / Hildenborough</strain>
    </source>
</reference>
<evidence type="ECO:0000313" key="1">
    <source>
        <dbReference type="EMBL" id="AAS96213.1"/>
    </source>
</evidence>
<dbReference type="Proteomes" id="UP000002194">
    <property type="component" value="Chromosome"/>
</dbReference>
<evidence type="ECO:0000313" key="2">
    <source>
        <dbReference type="Proteomes" id="UP000002194"/>
    </source>
</evidence>
<accession>Q72BA0</accession>
<dbReference type="EnsemblBacteria" id="AAS96213">
    <property type="protein sequence ID" value="AAS96213"/>
    <property type="gene ID" value="DVU_1736"/>
</dbReference>
<dbReference type="RefSeq" id="WP_010939024.1">
    <property type="nucleotide sequence ID" value="NC_002937.3"/>
</dbReference>
<dbReference type="HOGENOM" id="CLU_2860487_0_0_7"/>
<sequence>MKKKPDETSTRLSLAALRKQSSRTDWQRVAALTDAEITAAAESDPDALPLDDTFFDVARRMPHD</sequence>
<proteinExistence type="predicted"/>
<organism evidence="1 2">
    <name type="scientific">Nitratidesulfovibrio vulgaris (strain ATCC 29579 / DSM 644 / CCUG 34227 / NCIMB 8303 / VKM B-1760 / Hildenborough)</name>
    <name type="common">Desulfovibrio vulgaris</name>
    <dbReference type="NCBI Taxonomy" id="882"/>
    <lineage>
        <taxon>Bacteria</taxon>
        <taxon>Pseudomonadati</taxon>
        <taxon>Thermodesulfobacteriota</taxon>
        <taxon>Desulfovibrionia</taxon>
        <taxon>Desulfovibrionales</taxon>
        <taxon>Desulfovibrionaceae</taxon>
        <taxon>Nitratidesulfovibrio</taxon>
    </lineage>
</organism>
<gene>
    <name evidence="1" type="ordered locus">DVU_1736</name>
</gene>
<dbReference type="AlphaFoldDB" id="Q72BA0"/>